<name>A0A8C5UII2_9PASS</name>
<dbReference type="AlphaFoldDB" id="A0A8C5UII2"/>
<dbReference type="PANTHER" id="PTHR45785">
    <property type="entry name" value="COMPLEMENT FACTOR H-RELATED"/>
    <property type="match status" value="1"/>
</dbReference>
<feature type="domain" description="Sushi" evidence="6">
    <location>
        <begin position="68"/>
        <end position="120"/>
    </location>
</feature>
<dbReference type="InterPro" id="IPR051503">
    <property type="entry name" value="ComplSys_Reg/VirEntry_Med"/>
</dbReference>
<dbReference type="OrthoDB" id="10051774at2759"/>
<evidence type="ECO:0000256" key="3">
    <source>
        <dbReference type="ARBA" id="ARBA00022729"/>
    </source>
</evidence>
<accession>A0A8C5UII2</accession>
<proteinExistence type="predicted"/>
<keyword evidence="4" id="KW-1015">Disulfide bond</keyword>
<sequence length="143" mass="16024">TPTSADQQRPTPKPCIRLLRCMKWKDHSCDIPSRHFPGESAKYQCWQNFKMTGASTVMCQNGTWTEPAMCSDISRGRCGSPPTIRSDTVEYKCPDFYILKGSPTITCNNGLWTSPPVCVGRWKHGGCWVAKLCDCSSCPFLRP</sequence>
<dbReference type="CDD" id="cd00033">
    <property type="entry name" value="CCP"/>
    <property type="match status" value="1"/>
</dbReference>
<keyword evidence="8" id="KW-1185">Reference proteome</keyword>
<organism evidence="7 8">
    <name type="scientific">Malurus cyaneus samueli</name>
    <dbReference type="NCBI Taxonomy" id="2593467"/>
    <lineage>
        <taxon>Eukaryota</taxon>
        <taxon>Metazoa</taxon>
        <taxon>Chordata</taxon>
        <taxon>Craniata</taxon>
        <taxon>Vertebrata</taxon>
        <taxon>Euteleostomi</taxon>
        <taxon>Archelosauria</taxon>
        <taxon>Archosauria</taxon>
        <taxon>Dinosauria</taxon>
        <taxon>Saurischia</taxon>
        <taxon>Theropoda</taxon>
        <taxon>Coelurosauria</taxon>
        <taxon>Aves</taxon>
        <taxon>Neognathae</taxon>
        <taxon>Neoaves</taxon>
        <taxon>Telluraves</taxon>
        <taxon>Australaves</taxon>
        <taxon>Passeriformes</taxon>
        <taxon>Meliphagoidea</taxon>
        <taxon>Maluridae</taxon>
        <taxon>Malurus</taxon>
    </lineage>
</organism>
<dbReference type="PANTHER" id="PTHR45785:SF2">
    <property type="entry name" value="COMPLEMENT FACTOR H-RELATED"/>
    <property type="match status" value="1"/>
</dbReference>
<keyword evidence="3" id="KW-0732">Signal</keyword>
<dbReference type="InterPro" id="IPR035976">
    <property type="entry name" value="Sushi/SCR/CCP_sf"/>
</dbReference>
<evidence type="ECO:0000256" key="5">
    <source>
        <dbReference type="PROSITE-ProRule" id="PRU00302"/>
    </source>
</evidence>
<comment type="caution">
    <text evidence="5">Lacks conserved residue(s) required for the propagation of feature annotation.</text>
</comment>
<dbReference type="SUPFAM" id="SSF57535">
    <property type="entry name" value="Complement control module/SCR domain"/>
    <property type="match status" value="2"/>
</dbReference>
<dbReference type="SMART" id="SM00032">
    <property type="entry name" value="CCP"/>
    <property type="match status" value="2"/>
</dbReference>
<dbReference type="Pfam" id="PF00084">
    <property type="entry name" value="Sushi"/>
    <property type="match status" value="2"/>
</dbReference>
<evidence type="ECO:0000313" key="7">
    <source>
        <dbReference type="Ensembl" id="ENSMCSP00000020762.1"/>
    </source>
</evidence>
<dbReference type="Gene3D" id="2.10.70.10">
    <property type="entry name" value="Complement Module, domain 1"/>
    <property type="match status" value="2"/>
</dbReference>
<dbReference type="Proteomes" id="UP000694560">
    <property type="component" value="Unplaced"/>
</dbReference>
<evidence type="ECO:0000256" key="1">
    <source>
        <dbReference type="ARBA" id="ARBA00004328"/>
    </source>
</evidence>
<reference evidence="7" key="1">
    <citation type="submission" date="2025-08" db="UniProtKB">
        <authorList>
            <consortium name="Ensembl"/>
        </authorList>
    </citation>
    <scope>IDENTIFICATION</scope>
</reference>
<evidence type="ECO:0000313" key="8">
    <source>
        <dbReference type="Proteomes" id="UP000694560"/>
    </source>
</evidence>
<evidence type="ECO:0000256" key="2">
    <source>
        <dbReference type="ARBA" id="ARBA00022659"/>
    </source>
</evidence>
<dbReference type="Ensembl" id="ENSMCST00000021287.1">
    <property type="protein sequence ID" value="ENSMCSP00000020762.1"/>
    <property type="gene ID" value="ENSMCSG00000014559.1"/>
</dbReference>
<dbReference type="InterPro" id="IPR000436">
    <property type="entry name" value="Sushi_SCR_CCP_dom"/>
</dbReference>
<protein>
    <recommendedName>
        <fullName evidence="6">Sushi domain-containing protein</fullName>
    </recommendedName>
</protein>
<reference evidence="7" key="2">
    <citation type="submission" date="2025-09" db="UniProtKB">
        <authorList>
            <consortium name="Ensembl"/>
        </authorList>
    </citation>
    <scope>IDENTIFICATION</scope>
</reference>
<evidence type="ECO:0000259" key="6">
    <source>
        <dbReference type="PROSITE" id="PS50923"/>
    </source>
</evidence>
<evidence type="ECO:0000256" key="4">
    <source>
        <dbReference type="ARBA" id="ARBA00023157"/>
    </source>
</evidence>
<dbReference type="PROSITE" id="PS50923">
    <property type="entry name" value="SUSHI"/>
    <property type="match status" value="1"/>
</dbReference>
<comment type="subcellular location">
    <subcellularLocation>
        <location evidence="1">Virion</location>
    </subcellularLocation>
</comment>
<keyword evidence="2 5" id="KW-0768">Sushi</keyword>